<accession>A0A2K3MTG5</accession>
<reference evidence="1 2" key="2">
    <citation type="journal article" date="2017" name="Front. Plant Sci.">
        <title>Gene Classification and Mining of Molecular Markers Useful in Red Clover (Trifolium pratense) Breeding.</title>
        <authorList>
            <person name="Istvanek J."/>
            <person name="Dluhosova J."/>
            <person name="Dluhos P."/>
            <person name="Patkova L."/>
            <person name="Nedelnik J."/>
            <person name="Repkova J."/>
        </authorList>
    </citation>
    <scope>NUCLEOTIDE SEQUENCE [LARGE SCALE GENOMIC DNA]</scope>
    <source>
        <strain evidence="2">cv. Tatra</strain>
        <tissue evidence="1">Young leaves</tissue>
    </source>
</reference>
<sequence>MKSKKSLRCTLATLCNINLEKVLDGWKIKSERGTIVREVYKEMETKVRKLQKEKKVLTKYQDHDRYT</sequence>
<dbReference type="EMBL" id="ASHM01012092">
    <property type="protein sequence ID" value="PNX94046.1"/>
    <property type="molecule type" value="Genomic_DNA"/>
</dbReference>
<dbReference type="Proteomes" id="UP000236291">
    <property type="component" value="Unassembled WGS sequence"/>
</dbReference>
<reference evidence="1 2" key="1">
    <citation type="journal article" date="2014" name="Am. J. Bot.">
        <title>Genome assembly and annotation for red clover (Trifolium pratense; Fabaceae).</title>
        <authorList>
            <person name="Istvanek J."/>
            <person name="Jaros M."/>
            <person name="Krenek A."/>
            <person name="Repkova J."/>
        </authorList>
    </citation>
    <scope>NUCLEOTIDE SEQUENCE [LARGE SCALE GENOMIC DNA]</scope>
    <source>
        <strain evidence="2">cv. Tatra</strain>
        <tissue evidence="1">Young leaves</tissue>
    </source>
</reference>
<proteinExistence type="predicted"/>
<name>A0A2K3MTG5_TRIPR</name>
<evidence type="ECO:0000313" key="1">
    <source>
        <dbReference type="EMBL" id="PNX94046.1"/>
    </source>
</evidence>
<comment type="caution">
    <text evidence="1">The sequence shown here is derived from an EMBL/GenBank/DDBJ whole genome shotgun (WGS) entry which is preliminary data.</text>
</comment>
<organism evidence="1 2">
    <name type="scientific">Trifolium pratense</name>
    <name type="common">Red clover</name>
    <dbReference type="NCBI Taxonomy" id="57577"/>
    <lineage>
        <taxon>Eukaryota</taxon>
        <taxon>Viridiplantae</taxon>
        <taxon>Streptophyta</taxon>
        <taxon>Embryophyta</taxon>
        <taxon>Tracheophyta</taxon>
        <taxon>Spermatophyta</taxon>
        <taxon>Magnoliopsida</taxon>
        <taxon>eudicotyledons</taxon>
        <taxon>Gunneridae</taxon>
        <taxon>Pentapetalae</taxon>
        <taxon>rosids</taxon>
        <taxon>fabids</taxon>
        <taxon>Fabales</taxon>
        <taxon>Fabaceae</taxon>
        <taxon>Papilionoideae</taxon>
        <taxon>50 kb inversion clade</taxon>
        <taxon>NPAAA clade</taxon>
        <taxon>Hologalegina</taxon>
        <taxon>IRL clade</taxon>
        <taxon>Trifolieae</taxon>
        <taxon>Trifolium</taxon>
    </lineage>
</organism>
<dbReference type="AlphaFoldDB" id="A0A2K3MTG5"/>
<evidence type="ECO:0000313" key="2">
    <source>
        <dbReference type="Proteomes" id="UP000236291"/>
    </source>
</evidence>
<gene>
    <name evidence="1" type="ORF">L195_g017212</name>
</gene>
<protein>
    <submittedName>
        <fullName evidence="1">Uncharacterized protein</fullName>
    </submittedName>
</protein>